<evidence type="ECO:0000256" key="1">
    <source>
        <dbReference type="SAM" id="MobiDB-lite"/>
    </source>
</evidence>
<dbReference type="Proteomes" id="UP001549036">
    <property type="component" value="Unassembled WGS sequence"/>
</dbReference>
<feature type="region of interest" description="Disordered" evidence="1">
    <location>
        <begin position="69"/>
        <end position="111"/>
    </location>
</feature>
<sequence>MPEQRDRRSLRLVWALQSDAGAAPHLPAGILSPYSDGERGALIAGFANLQRCKKGAEAAAIPLLPVTIRGEGPGRGMRGGAGFGDWSEANDLETESRPITSRLNGSGEWGE</sequence>
<evidence type="ECO:0000313" key="2">
    <source>
        <dbReference type="EMBL" id="MET3597689.1"/>
    </source>
</evidence>
<gene>
    <name evidence="2" type="ORF">ABID26_007115</name>
</gene>
<accession>A0ABV2I4I4</accession>
<reference evidence="2 3" key="1">
    <citation type="submission" date="2024-06" db="EMBL/GenBank/DDBJ databases">
        <title>Genomic Encyclopedia of Type Strains, Phase IV (KMG-IV): sequencing the most valuable type-strain genomes for metagenomic binning, comparative biology and taxonomic classification.</title>
        <authorList>
            <person name="Goeker M."/>
        </authorList>
    </citation>
    <scope>NUCLEOTIDE SEQUENCE [LARGE SCALE GENOMIC DNA]</scope>
    <source>
        <strain evidence="2 3">DSM 29846</strain>
    </source>
</reference>
<dbReference type="EMBL" id="JBEPLM010000028">
    <property type="protein sequence ID" value="MET3597689.1"/>
    <property type="molecule type" value="Genomic_DNA"/>
</dbReference>
<keyword evidence="3" id="KW-1185">Reference proteome</keyword>
<organism evidence="2 3">
    <name type="scientific">Mesorhizobium shonense</name>
    <dbReference type="NCBI Taxonomy" id="1209948"/>
    <lineage>
        <taxon>Bacteria</taxon>
        <taxon>Pseudomonadati</taxon>
        <taxon>Pseudomonadota</taxon>
        <taxon>Alphaproteobacteria</taxon>
        <taxon>Hyphomicrobiales</taxon>
        <taxon>Phyllobacteriaceae</taxon>
        <taxon>Mesorhizobium</taxon>
    </lineage>
</organism>
<comment type="caution">
    <text evidence="2">The sequence shown here is derived from an EMBL/GenBank/DDBJ whole genome shotgun (WGS) entry which is preliminary data.</text>
</comment>
<evidence type="ECO:0000313" key="3">
    <source>
        <dbReference type="Proteomes" id="UP001549036"/>
    </source>
</evidence>
<name>A0ABV2I4I4_9HYPH</name>
<protein>
    <submittedName>
        <fullName evidence="2">Uncharacterized protein</fullName>
    </submittedName>
</protein>
<feature type="compositionally biased region" description="Gly residues" evidence="1">
    <location>
        <begin position="71"/>
        <end position="83"/>
    </location>
</feature>
<proteinExistence type="predicted"/>